<dbReference type="AlphaFoldDB" id="D0W4F9"/>
<organism evidence="1 2">
    <name type="scientific">Neisseria cinerea ATCC 14685</name>
    <dbReference type="NCBI Taxonomy" id="546262"/>
    <lineage>
        <taxon>Bacteria</taxon>
        <taxon>Pseudomonadati</taxon>
        <taxon>Pseudomonadota</taxon>
        <taxon>Betaproteobacteria</taxon>
        <taxon>Neisseriales</taxon>
        <taxon>Neisseriaceae</taxon>
        <taxon>Neisseria</taxon>
    </lineage>
</organism>
<name>D0W4F9_NEICI</name>
<dbReference type="Proteomes" id="UP000003294">
    <property type="component" value="Unassembled WGS sequence"/>
</dbReference>
<reference evidence="1 2" key="1">
    <citation type="submission" date="2009-10" db="EMBL/GenBank/DDBJ databases">
        <authorList>
            <person name="Weinstock G."/>
            <person name="Sodergren E."/>
            <person name="Clifton S."/>
            <person name="Fulton L."/>
            <person name="Fulton B."/>
            <person name="Courtney L."/>
            <person name="Fronick C."/>
            <person name="Harrison M."/>
            <person name="Strong C."/>
            <person name="Farmer C."/>
            <person name="Delahaunty K."/>
            <person name="Markovic C."/>
            <person name="Hall O."/>
            <person name="Minx P."/>
            <person name="Tomlinson C."/>
            <person name="Mitreva M."/>
            <person name="Nelson J."/>
            <person name="Hou S."/>
            <person name="Wollam A."/>
            <person name="Pepin K.H."/>
            <person name="Johnson M."/>
            <person name="Bhonagiri V."/>
            <person name="Nash W.E."/>
            <person name="Warren W."/>
            <person name="Chinwalla A."/>
            <person name="Mardis E.R."/>
            <person name="Wilson R.K."/>
        </authorList>
    </citation>
    <scope>NUCLEOTIDE SEQUENCE [LARGE SCALE GENOMIC DNA]</scope>
    <source>
        <strain evidence="1 2">ATCC 14685</strain>
    </source>
</reference>
<dbReference type="STRING" id="546262.NEICINOT_04556"/>
<dbReference type="RefSeq" id="WP_003677394.1">
    <property type="nucleotide sequence ID" value="NZ_ACDY02000009.1"/>
</dbReference>
<comment type="caution">
    <text evidence="1">The sequence shown here is derived from an EMBL/GenBank/DDBJ whole genome shotgun (WGS) entry which is preliminary data.</text>
</comment>
<accession>D0W4F9</accession>
<protein>
    <submittedName>
        <fullName evidence="1">Uncharacterized protein</fullName>
    </submittedName>
</protein>
<evidence type="ECO:0000313" key="1">
    <source>
        <dbReference type="EMBL" id="EEZ71285.1"/>
    </source>
</evidence>
<gene>
    <name evidence="1" type="ORF">NEICINOT_04556</name>
</gene>
<dbReference type="EMBL" id="ACDY02000009">
    <property type="protein sequence ID" value="EEZ71285.1"/>
    <property type="molecule type" value="Genomic_DNA"/>
</dbReference>
<dbReference type="OrthoDB" id="6872206at2"/>
<dbReference type="eggNOG" id="ENOG5031208">
    <property type="taxonomic scope" value="Bacteria"/>
</dbReference>
<evidence type="ECO:0000313" key="2">
    <source>
        <dbReference type="Proteomes" id="UP000003294"/>
    </source>
</evidence>
<proteinExistence type="predicted"/>
<sequence>MDKLFKILLNISSTSLLLSIYFIKSQYYILDLTWFYRVIPNHWIEPISKLSLLFYFLIPFIATATVLWLSKYLGRDEFKQGEVKELEYVNDNFLPSYLGYFFVALSIPDNNLFLLFVMYGIIFLLVSCSKSFYFNPVFFLFGYRFYQVKTKLGLLLVLISKQEFRTPQSVSSITVYRINNFTFLEK</sequence>